<feature type="domain" description="Peptidase C39-like" evidence="2">
    <location>
        <begin position="51"/>
        <end position="162"/>
    </location>
</feature>
<proteinExistence type="predicted"/>
<evidence type="ECO:0000313" key="4">
    <source>
        <dbReference type="Proteomes" id="UP001352263"/>
    </source>
</evidence>
<keyword evidence="4" id="KW-1185">Reference proteome</keyword>
<sequence>MSFAASAPLSCLRAIVSAAVVLALAGCAAPRVASLQQHWPPGLSSEARIGGVPFFPQDDYQCGPAALAMTAAAAGAQVTPEQLVSQVYLPGRQGSLQLEMLAAGRRLGLVTHRIRPDLEALLQEVAAGNPVVVLQNLSFQFAPVWHYAVAIGFDRGSNTIILHSGRTENMEMSLHAFERTWERSERWAMLAMPPGRLPASADASAYAASIVALERSSPEAARKAYAAALDRWPLDPVLQLGAGNTAYAQRDFEAAARAYGKLVATHPGLADGWNNLAQALLDQGRRSEALAAIDKAVALGGPRAGSYRQLRQEIQARR</sequence>
<organism evidence="3 4">
    <name type="scientific">Noviherbaspirillum album</name>
    <dbReference type="NCBI Taxonomy" id="3080276"/>
    <lineage>
        <taxon>Bacteria</taxon>
        <taxon>Pseudomonadati</taxon>
        <taxon>Pseudomonadota</taxon>
        <taxon>Betaproteobacteria</taxon>
        <taxon>Burkholderiales</taxon>
        <taxon>Oxalobacteraceae</taxon>
        <taxon>Noviherbaspirillum</taxon>
    </lineage>
</organism>
<dbReference type="SMART" id="SM00028">
    <property type="entry name" value="TPR"/>
    <property type="match status" value="2"/>
</dbReference>
<evidence type="ECO:0000313" key="3">
    <source>
        <dbReference type="EMBL" id="MEC4717726.1"/>
    </source>
</evidence>
<dbReference type="Proteomes" id="UP001352263">
    <property type="component" value="Unassembled WGS sequence"/>
</dbReference>
<dbReference type="InterPro" id="IPR011990">
    <property type="entry name" value="TPR-like_helical_dom_sf"/>
</dbReference>
<dbReference type="InterPro" id="IPR019734">
    <property type="entry name" value="TPR_rpt"/>
</dbReference>
<evidence type="ECO:0000256" key="1">
    <source>
        <dbReference type="SAM" id="SignalP"/>
    </source>
</evidence>
<evidence type="ECO:0000259" key="2">
    <source>
        <dbReference type="Pfam" id="PF13529"/>
    </source>
</evidence>
<dbReference type="NCBIfam" id="NF033920">
    <property type="entry name" value="C39_PA2778_fam"/>
    <property type="match status" value="1"/>
</dbReference>
<dbReference type="RefSeq" id="WP_326504476.1">
    <property type="nucleotide sequence ID" value="NZ_JAWIIV010000001.1"/>
</dbReference>
<keyword evidence="1" id="KW-0732">Signal</keyword>
<dbReference type="InterPro" id="IPR039564">
    <property type="entry name" value="Peptidase_C39-like"/>
</dbReference>
<dbReference type="SUPFAM" id="SSF48452">
    <property type="entry name" value="TPR-like"/>
    <property type="match status" value="1"/>
</dbReference>
<comment type="caution">
    <text evidence="3">The sequence shown here is derived from an EMBL/GenBank/DDBJ whole genome shotgun (WGS) entry which is preliminary data.</text>
</comment>
<dbReference type="EMBL" id="JAWIIV010000001">
    <property type="protein sequence ID" value="MEC4717726.1"/>
    <property type="molecule type" value="Genomic_DNA"/>
</dbReference>
<reference evidence="3 4" key="1">
    <citation type="submission" date="2023-10" db="EMBL/GenBank/DDBJ databases">
        <title>Noviherbaspirillum sp. CPCC 100848 genome assembly.</title>
        <authorList>
            <person name="Li X.Y."/>
            <person name="Fang X.M."/>
        </authorList>
    </citation>
    <scope>NUCLEOTIDE SEQUENCE [LARGE SCALE GENOMIC DNA]</scope>
    <source>
        <strain evidence="3 4">CPCC 100848</strain>
    </source>
</reference>
<accession>A0ABU6J2S3</accession>
<dbReference type="Gene3D" id="1.25.40.10">
    <property type="entry name" value="Tetratricopeptide repeat domain"/>
    <property type="match status" value="1"/>
</dbReference>
<dbReference type="Pfam" id="PF13432">
    <property type="entry name" value="TPR_16"/>
    <property type="match status" value="1"/>
</dbReference>
<dbReference type="Gene3D" id="3.90.70.10">
    <property type="entry name" value="Cysteine proteinases"/>
    <property type="match status" value="1"/>
</dbReference>
<dbReference type="Pfam" id="PF13529">
    <property type="entry name" value="Peptidase_C39_2"/>
    <property type="match status" value="1"/>
</dbReference>
<feature type="chain" id="PRO_5045962181" evidence="1">
    <location>
        <begin position="34"/>
        <end position="318"/>
    </location>
</feature>
<gene>
    <name evidence="3" type="ORF">RY831_01050</name>
</gene>
<feature type="signal peptide" evidence="1">
    <location>
        <begin position="1"/>
        <end position="33"/>
    </location>
</feature>
<protein>
    <submittedName>
        <fullName evidence="3">PA2778 family cysteine peptidase</fullName>
    </submittedName>
</protein>
<name>A0ABU6J2S3_9BURK</name>